<comment type="caution">
    <text evidence="1">The sequence shown here is derived from an EMBL/GenBank/DDBJ whole genome shotgun (WGS) entry which is preliminary data.</text>
</comment>
<reference evidence="1" key="1">
    <citation type="journal article" date="2020" name="Biotechnol. Biofuels">
        <title>New insights from the biogas microbiome by comprehensive genome-resolved metagenomics of nearly 1600 species originating from multiple anaerobic digesters.</title>
        <authorList>
            <person name="Campanaro S."/>
            <person name="Treu L."/>
            <person name="Rodriguez-R L.M."/>
            <person name="Kovalovszki A."/>
            <person name="Ziels R.M."/>
            <person name="Maus I."/>
            <person name="Zhu X."/>
            <person name="Kougias P.G."/>
            <person name="Basile A."/>
            <person name="Luo G."/>
            <person name="Schluter A."/>
            <person name="Konstantinidis K.T."/>
            <person name="Angelidaki I."/>
        </authorList>
    </citation>
    <scope>NUCLEOTIDE SEQUENCE</scope>
    <source>
        <strain evidence="1">AS06rmzACSIP_7</strain>
    </source>
</reference>
<dbReference type="STRING" id="909663.GCA_000512235_02431"/>
<organism evidence="1 2">
    <name type="scientific">Syntrophorhabdus aromaticivorans</name>
    <dbReference type="NCBI Taxonomy" id="328301"/>
    <lineage>
        <taxon>Bacteria</taxon>
        <taxon>Pseudomonadati</taxon>
        <taxon>Thermodesulfobacteriota</taxon>
        <taxon>Syntrophorhabdia</taxon>
        <taxon>Syntrophorhabdales</taxon>
        <taxon>Syntrophorhabdaceae</taxon>
        <taxon>Syntrophorhabdus</taxon>
    </lineage>
</organism>
<name>A0A351U2X4_9BACT</name>
<dbReference type="SUPFAM" id="SSF53756">
    <property type="entry name" value="UDP-Glycosyltransferase/glycogen phosphorylase"/>
    <property type="match status" value="1"/>
</dbReference>
<dbReference type="Proteomes" id="UP000777265">
    <property type="component" value="Unassembled WGS sequence"/>
</dbReference>
<proteinExistence type="predicted"/>
<dbReference type="PANTHER" id="PTHR21015:SF22">
    <property type="entry name" value="GLYCOSYLTRANSFERASE"/>
    <property type="match status" value="1"/>
</dbReference>
<evidence type="ECO:0008006" key="3">
    <source>
        <dbReference type="Google" id="ProtNLM"/>
    </source>
</evidence>
<dbReference type="PANTHER" id="PTHR21015">
    <property type="entry name" value="UDP-N-ACETYLGLUCOSAMINE--N-ACETYLMURAMYL-(PENTAPEPTIDE) PYROPHOSPHORYL-UNDECAPRENOL N-ACETYLGLUCOSAMINE TRANSFERASE 1"/>
    <property type="match status" value="1"/>
</dbReference>
<dbReference type="EMBL" id="JAAYEE010000156">
    <property type="protein sequence ID" value="NLW35674.1"/>
    <property type="molecule type" value="Genomic_DNA"/>
</dbReference>
<protein>
    <recommendedName>
        <fullName evidence="3">UDP-2,4-diacetamido-2,4, 6-trideoxy-beta-L-altropyranose hydrolase</fullName>
    </recommendedName>
</protein>
<evidence type="ECO:0000313" key="2">
    <source>
        <dbReference type="Proteomes" id="UP000777265"/>
    </source>
</evidence>
<gene>
    <name evidence="1" type="ORF">GXY80_09375</name>
</gene>
<dbReference type="GO" id="GO:0016757">
    <property type="term" value="F:glycosyltransferase activity"/>
    <property type="evidence" value="ECO:0007669"/>
    <property type="project" value="TreeGrafter"/>
</dbReference>
<dbReference type="AlphaFoldDB" id="A0A351U2X4"/>
<accession>A0A351U2X4</accession>
<dbReference type="Gene3D" id="3.40.50.2000">
    <property type="entry name" value="Glycogen Phosphorylase B"/>
    <property type="match status" value="1"/>
</dbReference>
<reference evidence="1" key="2">
    <citation type="submission" date="2020-01" db="EMBL/GenBank/DDBJ databases">
        <authorList>
            <person name="Campanaro S."/>
        </authorList>
    </citation>
    <scope>NUCLEOTIDE SEQUENCE</scope>
    <source>
        <strain evidence="1">AS06rmzACSIP_7</strain>
    </source>
</reference>
<dbReference type="Gene3D" id="3.40.50.11190">
    <property type="match status" value="1"/>
</dbReference>
<evidence type="ECO:0000313" key="1">
    <source>
        <dbReference type="EMBL" id="NLW35674.1"/>
    </source>
</evidence>
<sequence>MTKKKTVVFRCDGSPEIGIGHITRCMALAEELQNRNTLVCFAMRGSSLGIRMVKEKGYQVISSKETGREFDYAGWLKTCVRDKDASAIILDVRDGLSRSDIRELRDYGILVVTIDDPEEKRLEADMAFYPPVPQVKRMDWTGFTGKLYSGWEWVILRPEFAERQKKQHGYSLSATTPFPAPYTILITMGGSDPAGMTLKAIEAIDLLDENFETLVLLGAAFCHTHDLNDMLRRVRRHFDVRRNVADVSSLMAQADLALASFGVTAYELAAKGVPAIHLCLTPDHAESANAFVEAGMAVSLGVFNDVSREKLAGVIKSALHEPPKFARMAQRGRQLIDGQGTVRIAQELIGRIKLA</sequence>